<accession>A0A085MKI6</accession>
<evidence type="ECO:0000256" key="4">
    <source>
        <dbReference type="SAM" id="MobiDB-lite"/>
    </source>
</evidence>
<reference evidence="5 6" key="1">
    <citation type="journal article" date="2014" name="Nat. Genet.">
        <title>Genome and transcriptome of the porcine whipworm Trichuris suis.</title>
        <authorList>
            <person name="Jex A.R."/>
            <person name="Nejsum P."/>
            <person name="Schwarz E.M."/>
            <person name="Hu L."/>
            <person name="Young N.D."/>
            <person name="Hall R.S."/>
            <person name="Korhonen P.K."/>
            <person name="Liao S."/>
            <person name="Thamsborg S."/>
            <person name="Xia J."/>
            <person name="Xu P."/>
            <person name="Wang S."/>
            <person name="Scheerlinck J.P."/>
            <person name="Hofmann A."/>
            <person name="Sternberg P.W."/>
            <person name="Wang J."/>
            <person name="Gasser R.B."/>
        </authorList>
    </citation>
    <scope>NUCLEOTIDE SEQUENCE [LARGE SCALE GENOMIC DNA]</scope>
    <source>
        <strain evidence="5">DCEP-RM93M</strain>
    </source>
</reference>
<feature type="compositionally biased region" description="Acidic residues" evidence="4">
    <location>
        <begin position="194"/>
        <end position="204"/>
    </location>
</feature>
<feature type="compositionally biased region" description="Basic and acidic residues" evidence="4">
    <location>
        <begin position="125"/>
        <end position="142"/>
    </location>
</feature>
<keyword evidence="3" id="KW-0539">Nucleus</keyword>
<dbReference type="Proteomes" id="UP000030764">
    <property type="component" value="Unassembled WGS sequence"/>
</dbReference>
<proteinExistence type="inferred from homology"/>
<dbReference type="GO" id="GO:0005634">
    <property type="term" value="C:nucleus"/>
    <property type="evidence" value="ECO:0007669"/>
    <property type="project" value="UniProtKB-SubCell"/>
</dbReference>
<evidence type="ECO:0000256" key="1">
    <source>
        <dbReference type="ARBA" id="ARBA00004123"/>
    </source>
</evidence>
<name>A0A085MKI6_9BILA</name>
<dbReference type="GO" id="GO:0006383">
    <property type="term" value="P:transcription by RNA polymerase III"/>
    <property type="evidence" value="ECO:0007669"/>
    <property type="project" value="InterPro"/>
</dbReference>
<protein>
    <recommendedName>
        <fullName evidence="7">DNA-directed RNA polymerase III subunit</fullName>
    </recommendedName>
</protein>
<evidence type="ECO:0000256" key="2">
    <source>
        <dbReference type="ARBA" id="ARBA00008352"/>
    </source>
</evidence>
<sequence>MPRAKKSHLLSMTRNMGTKRYRFNGQQAFASTELYPPLHMKPSPVNVDSVSLHIAFERGYVMRLQQLPYYHRPNTADLLKISNDRFLPYHRFPKELHPRSKLCQPSTSNHLKEIPKKLKALKEMERRKREDNAIDHPEAEKDSAEEEQPVVQVRPAGEDGEGDEMDIRGLSADELNEDDLEEENDYIDSYFDNGEADLEDESSSDEATFV</sequence>
<gene>
    <name evidence="5" type="ORF">M513_01402</name>
</gene>
<feature type="region of interest" description="Disordered" evidence="4">
    <location>
        <begin position="125"/>
        <end position="210"/>
    </location>
</feature>
<dbReference type="Pfam" id="PF11705">
    <property type="entry name" value="RNA_pol_3_Rpc31"/>
    <property type="match status" value="1"/>
</dbReference>
<feature type="compositionally biased region" description="Acidic residues" evidence="4">
    <location>
        <begin position="174"/>
        <end position="186"/>
    </location>
</feature>
<dbReference type="EMBL" id="KL363187">
    <property type="protein sequence ID" value="KFD57732.1"/>
    <property type="molecule type" value="Genomic_DNA"/>
</dbReference>
<evidence type="ECO:0000256" key="3">
    <source>
        <dbReference type="ARBA" id="ARBA00023242"/>
    </source>
</evidence>
<evidence type="ECO:0000313" key="5">
    <source>
        <dbReference type="EMBL" id="KFD57732.1"/>
    </source>
</evidence>
<evidence type="ECO:0008006" key="7">
    <source>
        <dbReference type="Google" id="ProtNLM"/>
    </source>
</evidence>
<dbReference type="InterPro" id="IPR024661">
    <property type="entry name" value="RNA_pol_III_Rpc31"/>
</dbReference>
<keyword evidence="6" id="KW-1185">Reference proteome</keyword>
<evidence type="ECO:0000313" key="6">
    <source>
        <dbReference type="Proteomes" id="UP000030764"/>
    </source>
</evidence>
<comment type="subcellular location">
    <subcellularLocation>
        <location evidence="1">Nucleus</location>
    </subcellularLocation>
</comment>
<comment type="similarity">
    <text evidence="2">Belongs to the eukaryotic RPC7 RNA polymerase subunit family.</text>
</comment>
<dbReference type="AlphaFoldDB" id="A0A085MKI6"/>
<organism evidence="5 6">
    <name type="scientific">Trichuris suis</name>
    <name type="common">pig whipworm</name>
    <dbReference type="NCBI Taxonomy" id="68888"/>
    <lineage>
        <taxon>Eukaryota</taxon>
        <taxon>Metazoa</taxon>
        <taxon>Ecdysozoa</taxon>
        <taxon>Nematoda</taxon>
        <taxon>Enoplea</taxon>
        <taxon>Dorylaimia</taxon>
        <taxon>Trichinellida</taxon>
        <taxon>Trichuridae</taxon>
        <taxon>Trichuris</taxon>
    </lineage>
</organism>